<comment type="subcellular location">
    <subcellularLocation>
        <location evidence="1">Cell outer membrane</location>
    </subcellularLocation>
</comment>
<dbReference type="SUPFAM" id="SSF56935">
    <property type="entry name" value="Porins"/>
    <property type="match status" value="1"/>
</dbReference>
<reference evidence="5 6" key="1">
    <citation type="submission" date="2018-06" db="EMBL/GenBank/DDBJ databases">
        <authorList>
            <consortium name="Pathogen Informatics"/>
            <person name="Doyle S."/>
        </authorList>
    </citation>
    <scope>NUCLEOTIDE SEQUENCE [LARGE SCALE GENOMIC DNA]</scope>
    <source>
        <strain evidence="5 6">NCTC8179</strain>
    </source>
</reference>
<evidence type="ECO:0000256" key="2">
    <source>
        <dbReference type="ARBA" id="ARBA00023136"/>
    </source>
</evidence>
<dbReference type="InterPro" id="IPR000531">
    <property type="entry name" value="Beta-barrel_TonB"/>
</dbReference>
<evidence type="ECO:0000259" key="4">
    <source>
        <dbReference type="Pfam" id="PF00593"/>
    </source>
</evidence>
<dbReference type="InterPro" id="IPR036942">
    <property type="entry name" value="Beta-barrel_TonB_sf"/>
</dbReference>
<dbReference type="AlphaFoldDB" id="A0A376ZVC7"/>
<protein>
    <submittedName>
        <fullName evidence="5">Ferric aerobactin receptor</fullName>
    </submittedName>
</protein>
<evidence type="ECO:0000256" key="1">
    <source>
        <dbReference type="ARBA" id="ARBA00004442"/>
    </source>
</evidence>
<keyword evidence="5" id="KW-0675">Receptor</keyword>
<dbReference type="Pfam" id="PF00593">
    <property type="entry name" value="TonB_dep_Rec_b-barrel"/>
    <property type="match status" value="1"/>
</dbReference>
<dbReference type="Gene3D" id="2.40.170.20">
    <property type="entry name" value="TonB-dependent receptor, beta-barrel domain"/>
    <property type="match status" value="1"/>
</dbReference>
<proteinExistence type="predicted"/>
<gene>
    <name evidence="5" type="primary">iutA_2</name>
    <name evidence="5" type="ORF">NCTC8179_02759</name>
</gene>
<evidence type="ECO:0000313" key="5">
    <source>
        <dbReference type="EMBL" id="STK81346.1"/>
    </source>
</evidence>
<sequence>MERNKDLTISVKDDRRRIYGVEGAVDYLIPDTDWSTGVNFNVLKTESKVNGQWQKYDVKESSPSKATAYISWAPEPWSLRVQSTTSFDVSDAEGNDINGYTTVDFISSWLLPVGTLSFSVETSSTVTIPLSGDSVHLCTTARVTALLHCTTTKAGANLWSELLSAVLTGILLQQGYAVKQHGPWWPCCLQPV</sequence>
<dbReference type="GO" id="GO:0009279">
    <property type="term" value="C:cell outer membrane"/>
    <property type="evidence" value="ECO:0007669"/>
    <property type="project" value="UniProtKB-SubCell"/>
</dbReference>
<keyword evidence="3" id="KW-0998">Cell outer membrane</keyword>
<dbReference type="EMBL" id="UGEB01000001">
    <property type="protein sequence ID" value="STK81346.1"/>
    <property type="molecule type" value="Genomic_DNA"/>
</dbReference>
<dbReference type="Proteomes" id="UP000255543">
    <property type="component" value="Unassembled WGS sequence"/>
</dbReference>
<organism evidence="5 6">
    <name type="scientific">Escherichia coli</name>
    <dbReference type="NCBI Taxonomy" id="562"/>
    <lineage>
        <taxon>Bacteria</taxon>
        <taxon>Pseudomonadati</taxon>
        <taxon>Pseudomonadota</taxon>
        <taxon>Gammaproteobacteria</taxon>
        <taxon>Enterobacterales</taxon>
        <taxon>Enterobacteriaceae</taxon>
        <taxon>Escherichia</taxon>
    </lineage>
</organism>
<keyword evidence="2" id="KW-0472">Membrane</keyword>
<feature type="domain" description="TonB-dependent receptor-like beta-barrel" evidence="4">
    <location>
        <begin position="11"/>
        <end position="120"/>
    </location>
</feature>
<evidence type="ECO:0000256" key="3">
    <source>
        <dbReference type="ARBA" id="ARBA00023237"/>
    </source>
</evidence>
<name>A0A376ZVC7_ECOLX</name>
<accession>A0A376ZVC7</accession>
<evidence type="ECO:0000313" key="6">
    <source>
        <dbReference type="Proteomes" id="UP000255543"/>
    </source>
</evidence>